<organism evidence="1 2">
    <name type="scientific">Pan troglodytes</name>
    <name type="common">Chimpanzee</name>
    <dbReference type="NCBI Taxonomy" id="9598"/>
    <lineage>
        <taxon>Eukaryota</taxon>
        <taxon>Metazoa</taxon>
        <taxon>Chordata</taxon>
        <taxon>Craniata</taxon>
        <taxon>Vertebrata</taxon>
        <taxon>Euteleostomi</taxon>
        <taxon>Mammalia</taxon>
        <taxon>Eutheria</taxon>
        <taxon>Euarchontoglires</taxon>
        <taxon>Primates</taxon>
        <taxon>Haplorrhini</taxon>
        <taxon>Catarrhini</taxon>
        <taxon>Hominidae</taxon>
        <taxon>Pan</taxon>
    </lineage>
</organism>
<dbReference type="Proteomes" id="UP000236370">
    <property type="component" value="Unassembled WGS sequence"/>
</dbReference>
<evidence type="ECO:0000313" key="2">
    <source>
        <dbReference type="Proteomes" id="UP000236370"/>
    </source>
</evidence>
<feature type="non-terminal residue" evidence="1">
    <location>
        <position position="1"/>
    </location>
</feature>
<dbReference type="AlphaFoldDB" id="A0A2J8L9U6"/>
<gene>
    <name evidence="1" type="ORF">CK820_G0031139</name>
</gene>
<dbReference type="InterPro" id="IPR011030">
    <property type="entry name" value="Lipovitellin_superhlx_dom"/>
</dbReference>
<accession>A0A2J8L9U6</accession>
<dbReference type="PANTHER" id="PTHR37860">
    <property type="entry name" value="AGAP008810-PA"/>
    <property type="match status" value="1"/>
</dbReference>
<dbReference type="PANTHER" id="PTHR37860:SF2">
    <property type="entry name" value="VITELLOGENIN DOMAIN-CONTAINING PROTEIN"/>
    <property type="match status" value="1"/>
</dbReference>
<protein>
    <submittedName>
        <fullName evidence="1">T0109257 isoform 2</fullName>
    </submittedName>
</protein>
<reference evidence="1 2" key="1">
    <citation type="submission" date="2017-12" db="EMBL/GenBank/DDBJ databases">
        <title>High-resolution comparative analysis of great ape genomes.</title>
        <authorList>
            <person name="Pollen A."/>
            <person name="Hastie A."/>
            <person name="Hormozdiari F."/>
            <person name="Dougherty M."/>
            <person name="Liu R."/>
            <person name="Chaisson M."/>
            <person name="Hoppe E."/>
            <person name="Hill C."/>
            <person name="Pang A."/>
            <person name="Hillier L."/>
            <person name="Baker C."/>
            <person name="Armstrong J."/>
            <person name="Shendure J."/>
            <person name="Paten B."/>
            <person name="Wilson R."/>
            <person name="Chao H."/>
            <person name="Schneider V."/>
            <person name="Ventura M."/>
            <person name="Kronenberg Z."/>
            <person name="Murali S."/>
            <person name="Gordon D."/>
            <person name="Cantsilieris S."/>
            <person name="Munson K."/>
            <person name="Nelson B."/>
            <person name="Raja A."/>
            <person name="Underwood J."/>
            <person name="Diekhans M."/>
            <person name="Fiddes I."/>
            <person name="Haussler D."/>
            <person name="Eichler E."/>
        </authorList>
    </citation>
    <scope>NUCLEOTIDE SEQUENCE [LARGE SCALE GENOMIC DNA]</scope>
    <source>
        <strain evidence="1">Yerkes chimp pedigree #C0471</strain>
    </source>
</reference>
<dbReference type="Gene3D" id="1.25.10.20">
    <property type="entry name" value="Vitellinogen, superhelical"/>
    <property type="match status" value="1"/>
</dbReference>
<comment type="caution">
    <text evidence="1">The sequence shown here is derived from an EMBL/GenBank/DDBJ whole genome shotgun (WGS) entry which is preliminary data.</text>
</comment>
<proteinExistence type="predicted"/>
<evidence type="ECO:0000313" key="1">
    <source>
        <dbReference type="EMBL" id="PNI44047.1"/>
    </source>
</evidence>
<dbReference type="EMBL" id="NBAG03000299">
    <property type="protein sequence ID" value="PNI44047.1"/>
    <property type="molecule type" value="Genomic_DNA"/>
</dbReference>
<name>A0A2J8L9U6_PANTR</name>
<sequence>EEVFAQVRRTQAGELSTQVGSFVWSHLLQLLETHDPLKRALRDTLPEDILSQEFHPEMWKHSSYSDVTFRSAWAPAGKC</sequence>